<feature type="non-terminal residue" evidence="8">
    <location>
        <position position="66"/>
    </location>
</feature>
<dbReference type="PANTHER" id="PTHR45833">
    <property type="entry name" value="METHIONINE SYNTHASE"/>
    <property type="match status" value="1"/>
</dbReference>
<dbReference type="PANTHER" id="PTHR45833:SF1">
    <property type="entry name" value="METHIONINE SYNTHASE"/>
    <property type="match status" value="1"/>
</dbReference>
<dbReference type="Pfam" id="PF00809">
    <property type="entry name" value="Pterin_bind"/>
    <property type="match status" value="1"/>
</dbReference>
<comment type="similarity">
    <text evidence="1">Belongs to the vitamin-B12 dependent methionine synthase family.</text>
</comment>
<keyword evidence="9" id="KW-1185">Reference proteome</keyword>
<evidence type="ECO:0000256" key="3">
    <source>
        <dbReference type="ARBA" id="ARBA00022628"/>
    </source>
</evidence>
<dbReference type="InterPro" id="IPR000489">
    <property type="entry name" value="Pterin-binding_dom"/>
</dbReference>
<proteinExistence type="inferred from homology"/>
<sequence>MGEKRALKLSGLEPLVITPESNFINVGERTNVAGSKKFLRLINEEEFEEALNIAREQVEGGAQIID</sequence>
<keyword evidence="4 8" id="KW-0808">Transferase</keyword>
<feature type="domain" description="Pterin-binding" evidence="7">
    <location>
        <begin position="23"/>
        <end position="66"/>
    </location>
</feature>
<evidence type="ECO:0000313" key="8">
    <source>
        <dbReference type="EMBL" id="NJW55306.1"/>
    </source>
</evidence>
<dbReference type="InterPro" id="IPR050554">
    <property type="entry name" value="Met_Synthase/Corrinoid"/>
</dbReference>
<reference evidence="8 9" key="1">
    <citation type="submission" date="2020-03" db="EMBL/GenBank/DDBJ databases">
        <title>Salinimicrobium sp. nov, isolated from SCS.</title>
        <authorList>
            <person name="Cao W.R."/>
        </authorList>
    </citation>
    <scope>NUCLEOTIDE SEQUENCE [LARGE SCALE GENOMIC DNA]</scope>
    <source>
        <strain evidence="9">J15B91</strain>
    </source>
</reference>
<evidence type="ECO:0000259" key="7">
    <source>
        <dbReference type="PROSITE" id="PS50972"/>
    </source>
</evidence>
<accession>A0ABX1D815</accession>
<keyword evidence="3" id="KW-0846">Cobalamin</keyword>
<dbReference type="Proteomes" id="UP000703674">
    <property type="component" value="Unassembled WGS sequence"/>
</dbReference>
<evidence type="ECO:0000256" key="6">
    <source>
        <dbReference type="ARBA" id="ARBA00023285"/>
    </source>
</evidence>
<comment type="caution">
    <text evidence="8">The sequence shown here is derived from an EMBL/GenBank/DDBJ whole genome shotgun (WGS) entry which is preliminary data.</text>
</comment>
<evidence type="ECO:0000256" key="5">
    <source>
        <dbReference type="ARBA" id="ARBA00022723"/>
    </source>
</evidence>
<dbReference type="Gene3D" id="3.20.20.20">
    <property type="entry name" value="Dihydropteroate synthase-like"/>
    <property type="match status" value="1"/>
</dbReference>
<evidence type="ECO:0000313" key="9">
    <source>
        <dbReference type="Proteomes" id="UP000703674"/>
    </source>
</evidence>
<dbReference type="EC" id="2.5.1.15" evidence="8"/>
<evidence type="ECO:0000256" key="4">
    <source>
        <dbReference type="ARBA" id="ARBA00022679"/>
    </source>
</evidence>
<gene>
    <name evidence="8" type="ORF">HC175_20530</name>
</gene>
<organism evidence="8 9">
    <name type="scientific">Salinimicrobium oceani</name>
    <dbReference type="NCBI Taxonomy" id="2722702"/>
    <lineage>
        <taxon>Bacteria</taxon>
        <taxon>Pseudomonadati</taxon>
        <taxon>Bacteroidota</taxon>
        <taxon>Flavobacteriia</taxon>
        <taxon>Flavobacteriales</taxon>
        <taxon>Flavobacteriaceae</taxon>
        <taxon>Salinimicrobium</taxon>
    </lineage>
</organism>
<dbReference type="PROSITE" id="PS50972">
    <property type="entry name" value="PTERIN_BINDING"/>
    <property type="match status" value="1"/>
</dbReference>
<dbReference type="GO" id="GO:0004156">
    <property type="term" value="F:dihydropteroate synthase activity"/>
    <property type="evidence" value="ECO:0007669"/>
    <property type="project" value="UniProtKB-EC"/>
</dbReference>
<dbReference type="EMBL" id="JAAVJR010001013">
    <property type="protein sequence ID" value="NJW55306.1"/>
    <property type="molecule type" value="Genomic_DNA"/>
</dbReference>
<keyword evidence="2" id="KW-0489">Methyltransferase</keyword>
<dbReference type="RefSeq" id="WP_168139878.1">
    <property type="nucleotide sequence ID" value="NZ_JAAVJR010001013.1"/>
</dbReference>
<keyword evidence="5" id="KW-0479">Metal-binding</keyword>
<evidence type="ECO:0000256" key="2">
    <source>
        <dbReference type="ARBA" id="ARBA00022603"/>
    </source>
</evidence>
<protein>
    <submittedName>
        <fullName evidence="8">Dihydropteroate synthase</fullName>
        <ecNumber evidence="8">2.5.1.15</ecNumber>
    </submittedName>
</protein>
<dbReference type="SUPFAM" id="SSF51717">
    <property type="entry name" value="Dihydropteroate synthetase-like"/>
    <property type="match status" value="1"/>
</dbReference>
<dbReference type="InterPro" id="IPR011005">
    <property type="entry name" value="Dihydropteroate_synth-like_sf"/>
</dbReference>
<keyword evidence="6" id="KW-0170">Cobalt</keyword>
<name>A0ABX1D815_9FLAO</name>
<evidence type="ECO:0000256" key="1">
    <source>
        <dbReference type="ARBA" id="ARBA00010398"/>
    </source>
</evidence>